<evidence type="ECO:0000313" key="6">
    <source>
        <dbReference type="Proteomes" id="UP000076577"/>
    </source>
</evidence>
<gene>
    <name evidence="5" type="ORF">PsAD2_03536</name>
</gene>
<feature type="binding site" evidence="2">
    <location>
        <position position="177"/>
    </location>
    <ligand>
        <name>substrate</name>
    </ligand>
</feature>
<dbReference type="InterPro" id="IPR018389">
    <property type="entry name" value="DctP_fam"/>
</dbReference>
<proteinExistence type="predicted"/>
<feature type="chain" id="PRO_5007868302" evidence="4">
    <location>
        <begin position="24"/>
        <end position="362"/>
    </location>
</feature>
<dbReference type="InterPro" id="IPR006311">
    <property type="entry name" value="TAT_signal"/>
</dbReference>
<dbReference type="OrthoDB" id="9780733at2"/>
<feature type="binding site" evidence="3">
    <location>
        <position position="214"/>
    </location>
    <ligand>
        <name>substrate</name>
    </ligand>
</feature>
<dbReference type="Proteomes" id="UP000076577">
    <property type="component" value="Unassembled WGS sequence"/>
</dbReference>
<feature type="signal peptide" evidence="4">
    <location>
        <begin position="1"/>
        <end position="23"/>
    </location>
</feature>
<keyword evidence="6" id="KW-1185">Reference proteome</keyword>
<dbReference type="InterPro" id="IPR038404">
    <property type="entry name" value="TRAP_DctP_sf"/>
</dbReference>
<comment type="caution">
    <text evidence="5">The sequence shown here is derived from an EMBL/GenBank/DDBJ whole genome shotgun (WGS) entry which is preliminary data.</text>
</comment>
<dbReference type="PIRSF" id="PIRSF039026">
    <property type="entry name" value="SiaP"/>
    <property type="match status" value="1"/>
</dbReference>
<dbReference type="CDD" id="cd13604">
    <property type="entry name" value="PBP2_TRAP_ketoacid_lactate_like"/>
    <property type="match status" value="1"/>
</dbReference>
<reference evidence="5 6" key="1">
    <citation type="journal article" date="2016" name="Front. Microbiol.">
        <title>Comparative Genomic Analysis Reveals a Diverse Repertoire of Genes Involved in Prokaryote-Eukaryote Interactions within the Pseudovibrio Genus.</title>
        <authorList>
            <person name="Romano S."/>
            <person name="Fernandez-Guerra A."/>
            <person name="Reen F.J."/>
            <person name="Glockner F.O."/>
            <person name="Crowley S.P."/>
            <person name="O'Sullivan O."/>
            <person name="Cotter P.D."/>
            <person name="Adams C."/>
            <person name="Dobson A.D."/>
            <person name="O'Gara F."/>
        </authorList>
    </citation>
    <scope>NUCLEOTIDE SEQUENCE [LARGE SCALE GENOMIC DNA]</scope>
    <source>
        <strain evidence="5 6">Ad2</strain>
    </source>
</reference>
<dbReference type="EMBL" id="LMCB01000059">
    <property type="protein sequence ID" value="KZL15767.1"/>
    <property type="molecule type" value="Genomic_DNA"/>
</dbReference>
<keyword evidence="1 4" id="KW-0732">Signal</keyword>
<dbReference type="RefSeq" id="WP_068008893.1">
    <property type="nucleotide sequence ID" value="NZ_FOFM01000003.1"/>
</dbReference>
<feature type="binding site" evidence="3">
    <location>
        <position position="215"/>
    </location>
    <ligand>
        <name>Na(+)</name>
        <dbReference type="ChEBI" id="CHEBI:29101"/>
    </ligand>
</feature>
<dbReference type="PANTHER" id="PTHR33376">
    <property type="match status" value="1"/>
</dbReference>
<dbReference type="NCBIfam" id="NF037995">
    <property type="entry name" value="TRAP_S1"/>
    <property type="match status" value="1"/>
</dbReference>
<feature type="binding site" evidence="2">
    <location>
        <position position="156"/>
    </location>
    <ligand>
        <name>substrate</name>
    </ligand>
</feature>
<protein>
    <submittedName>
        <fullName evidence="5">Monocarboxylate 2-oxoacid-binding periplasmic protein</fullName>
    </submittedName>
</protein>
<dbReference type="PANTHER" id="PTHR33376:SF5">
    <property type="entry name" value="EXTRACYTOPLASMIC SOLUTE RECEPTOR PROTEIN"/>
    <property type="match status" value="1"/>
</dbReference>
<dbReference type="InterPro" id="IPR026289">
    <property type="entry name" value="SBP_TakP-like"/>
</dbReference>
<sequence length="362" mass="38590">MKRRDFLKTAVATGATGGASVLAAPALANATLNLKLVGSFPKGFPGVGTSAEQLGRRIEALSDGKISIKYYGGGELVPPFETFSAVSSGTADIGHNAPYYQVGKVRSTMYFTSLPFGLDATELSGWLRHGGGQQLWDEAYAPHNVKPFYAGSSGAQAGGWFKKPIQSLDDLVGLKMRIAGLGGDILRKVGATTVVTPPPEIYPALQSGVVDAAEFVGPWNDLALGLYKIAPYYHLPAFHEPGPGLEMIVNQNIYENLSPWLKEVLAQAATAQSEETTAEFRYNNTVALSTLVERGAILSSFPPDVIEAIGAAAREVVAAYPSGDAMSEKIHGSYMAYVKACSLYGARMEGQLYQDRAQVWST</sequence>
<dbReference type="PROSITE" id="PS51318">
    <property type="entry name" value="TAT"/>
    <property type="match status" value="1"/>
</dbReference>
<dbReference type="GO" id="GO:0031317">
    <property type="term" value="C:tripartite ATP-independent periplasmic transporter complex"/>
    <property type="evidence" value="ECO:0007669"/>
    <property type="project" value="InterPro"/>
</dbReference>
<keyword evidence="3" id="KW-0479">Metal-binding</keyword>
<dbReference type="STRING" id="989403.SAMN05421798_103266"/>
<dbReference type="Gene3D" id="3.40.190.170">
    <property type="entry name" value="Bacterial extracellular solute-binding protein, family 7"/>
    <property type="match status" value="1"/>
</dbReference>
<name>A0A165W0L3_9HYPH</name>
<dbReference type="Gene3D" id="3.40.190.10">
    <property type="entry name" value="Periplasmic binding protein-like II"/>
    <property type="match status" value="1"/>
</dbReference>
<accession>A0A165W0L3</accession>
<dbReference type="PATRIC" id="fig|989403.3.peg.3816"/>
<evidence type="ECO:0000256" key="1">
    <source>
        <dbReference type="ARBA" id="ARBA00022729"/>
    </source>
</evidence>
<dbReference type="GO" id="GO:0046872">
    <property type="term" value="F:metal ion binding"/>
    <property type="evidence" value="ECO:0007669"/>
    <property type="project" value="UniProtKB-KW"/>
</dbReference>
<feature type="binding site" evidence="3">
    <location>
        <position position="240"/>
    </location>
    <ligand>
        <name>substrate</name>
    </ligand>
</feature>
<organism evidence="5 6">
    <name type="scientific">Pseudovibrio axinellae</name>
    <dbReference type="NCBI Taxonomy" id="989403"/>
    <lineage>
        <taxon>Bacteria</taxon>
        <taxon>Pseudomonadati</taxon>
        <taxon>Pseudomonadota</taxon>
        <taxon>Alphaproteobacteria</taxon>
        <taxon>Hyphomicrobiales</taxon>
        <taxon>Stappiaceae</taxon>
        <taxon>Pseudovibrio</taxon>
    </lineage>
</organism>
<evidence type="ECO:0000313" key="5">
    <source>
        <dbReference type="EMBL" id="KZL15767.1"/>
    </source>
</evidence>
<evidence type="ECO:0000256" key="3">
    <source>
        <dbReference type="PIRSR" id="PIRSR039026-2"/>
    </source>
</evidence>
<evidence type="ECO:0000256" key="4">
    <source>
        <dbReference type="SAM" id="SignalP"/>
    </source>
</evidence>
<dbReference type="Pfam" id="PF03480">
    <property type="entry name" value="DctP"/>
    <property type="match status" value="1"/>
</dbReference>
<dbReference type="AlphaFoldDB" id="A0A165W0L3"/>
<evidence type="ECO:0000256" key="2">
    <source>
        <dbReference type="PIRSR" id="PIRSR039026-1"/>
    </source>
</evidence>
<dbReference type="SUPFAM" id="SSF53850">
    <property type="entry name" value="Periplasmic binding protein-like II"/>
    <property type="match status" value="1"/>
</dbReference>
<dbReference type="GO" id="GO:0055085">
    <property type="term" value="P:transmembrane transport"/>
    <property type="evidence" value="ECO:0007669"/>
    <property type="project" value="InterPro"/>
</dbReference>